<evidence type="ECO:0008006" key="4">
    <source>
        <dbReference type="Google" id="ProtNLM"/>
    </source>
</evidence>
<keyword evidence="3" id="KW-1185">Reference proteome</keyword>
<keyword evidence="1" id="KW-0472">Membrane</keyword>
<evidence type="ECO:0000313" key="3">
    <source>
        <dbReference type="Proteomes" id="UP001187734"/>
    </source>
</evidence>
<proteinExistence type="predicted"/>
<keyword evidence="1" id="KW-0812">Transmembrane</keyword>
<dbReference type="Proteomes" id="UP001187734">
    <property type="component" value="Unassembled WGS sequence"/>
</dbReference>
<evidence type="ECO:0000313" key="2">
    <source>
        <dbReference type="EMBL" id="SPJ73347.1"/>
    </source>
</evidence>
<feature type="transmembrane region" description="Helical" evidence="1">
    <location>
        <begin position="77"/>
        <end position="104"/>
    </location>
</feature>
<gene>
    <name evidence="2" type="ORF">FTOL_03077</name>
</gene>
<organism evidence="2 3">
    <name type="scientific">Fusarium torulosum</name>
    <dbReference type="NCBI Taxonomy" id="33205"/>
    <lineage>
        <taxon>Eukaryota</taxon>
        <taxon>Fungi</taxon>
        <taxon>Dikarya</taxon>
        <taxon>Ascomycota</taxon>
        <taxon>Pezizomycotina</taxon>
        <taxon>Sordariomycetes</taxon>
        <taxon>Hypocreomycetidae</taxon>
        <taxon>Hypocreales</taxon>
        <taxon>Nectriaceae</taxon>
        <taxon>Fusarium</taxon>
    </lineage>
</organism>
<feature type="transmembrane region" description="Helical" evidence="1">
    <location>
        <begin position="149"/>
        <end position="169"/>
    </location>
</feature>
<feature type="transmembrane region" description="Helical" evidence="1">
    <location>
        <begin position="221"/>
        <end position="246"/>
    </location>
</feature>
<feature type="transmembrane region" description="Helical" evidence="1">
    <location>
        <begin position="27"/>
        <end position="49"/>
    </location>
</feature>
<sequence length="299" mass="34271">MADSVHHKHWVFRPKIQTLENNPLSHLLAYGSLILACSIICIVLLTNCLERWILPRIYKNVYHTLESTKDERRRRSFVYFHVGTILLIGILCAGIYPIVCFLVGSAKFSTPLSKDSAVTIGDSLLVLSEIYCGYYIFEMCFRTKFASPISIAHHTGLLIITQTALSLFANPDKHHEATLEFYMCMVWDTVPGTFDVVVELPIFISMIIWRVKRDNPALLSCLAYGCCIWAIIAAITESVVTIYLLHMSWHRWGIEWRIITPLVFTLWITTQFYGASRLYAMGRAERQKLHFKAELPFSA</sequence>
<dbReference type="EMBL" id="ONZP01000093">
    <property type="protein sequence ID" value="SPJ73347.1"/>
    <property type="molecule type" value="Genomic_DNA"/>
</dbReference>
<accession>A0AAE8M3G0</accession>
<dbReference type="AlphaFoldDB" id="A0AAE8M3G0"/>
<feature type="transmembrane region" description="Helical" evidence="1">
    <location>
        <begin position="116"/>
        <end position="137"/>
    </location>
</feature>
<feature type="transmembrane region" description="Helical" evidence="1">
    <location>
        <begin position="189"/>
        <end position="209"/>
    </location>
</feature>
<name>A0AAE8M3G0_9HYPO</name>
<keyword evidence="1" id="KW-1133">Transmembrane helix</keyword>
<reference evidence="2" key="1">
    <citation type="submission" date="2018-03" db="EMBL/GenBank/DDBJ databases">
        <authorList>
            <person name="Guldener U."/>
        </authorList>
    </citation>
    <scope>NUCLEOTIDE SEQUENCE</scope>
</reference>
<feature type="transmembrane region" description="Helical" evidence="1">
    <location>
        <begin position="258"/>
        <end position="280"/>
    </location>
</feature>
<comment type="caution">
    <text evidence="2">The sequence shown here is derived from an EMBL/GenBank/DDBJ whole genome shotgun (WGS) entry which is preliminary data.</text>
</comment>
<evidence type="ECO:0000256" key="1">
    <source>
        <dbReference type="SAM" id="Phobius"/>
    </source>
</evidence>
<protein>
    <recommendedName>
        <fullName evidence="4">TLC domain-containing protein</fullName>
    </recommendedName>
</protein>